<feature type="region of interest" description="Disordered" evidence="1">
    <location>
        <begin position="586"/>
        <end position="612"/>
    </location>
</feature>
<dbReference type="EMBL" id="GHJT01004001">
    <property type="protein sequence ID" value="MOY37972.1"/>
    <property type="molecule type" value="Transcribed_RNA"/>
</dbReference>
<dbReference type="VEuPathDB" id="VectorBase:ISCI012355"/>
<dbReference type="PANTHER" id="PTHR31859:SF9">
    <property type="entry name" value="TETRATRICOPEPTIDE REPEAT PROTEIN 39B"/>
    <property type="match status" value="1"/>
</dbReference>
<evidence type="ECO:0000313" key="2">
    <source>
        <dbReference type="EMBL" id="MOY37972.1"/>
    </source>
</evidence>
<name>A0A4D5RLA7_IXOSC</name>
<protein>
    <recommendedName>
        <fullName evidence="3">Tetratricopeptide repeat protein 39B</fullName>
    </recommendedName>
</protein>
<reference evidence="2" key="1">
    <citation type="submission" date="2019-04" db="EMBL/GenBank/DDBJ databases">
        <title>An insight into the mialome of Ixodes scapularis.</title>
        <authorList>
            <person name="Ribeiro J.M."/>
            <person name="Mather T.N."/>
            <person name="Karim S."/>
        </authorList>
    </citation>
    <scope>NUCLEOTIDE SEQUENCE</scope>
</reference>
<dbReference type="VEuPathDB" id="VectorBase:ISCP_010954"/>
<sequence>MASGARTKEDDDFQDAKEDGDHEVFEDALDITSSRIETRPMETINVELAAEEATRALDLLLSNQFGEALKRMKPKAHESMYHALGQSTIMFMQAVLTMDMSDIKAAQEAIRQGVDVCNRLRRRTSAVARMLLRPDYNAYSMEEIHAELCYAECLLENAILTFVEDQSLVTFIKGGLKIRSCYQSYKECMQMLATRNWETSKEKEHFESGVHLGVGAFNLLISQLPTRILKLLEFIGFSGNKVLGLRELEEGCMMQDYLRGPLCSIVLVAYHTFVLYILGLGDGDLELSERLVKGLLQKYPKGVLSLYFNARMHQVKGQIDNAINQYYEAIEAQNEWIPFHYICYWELLWCHSFKCDWDKAIDTADVLRKGCRWSKATYVYIEASCLYAKYKDGSTDLIDEVANLLRQVPGLKQKIAGKSIPIEKFVMKKSQKFFDNGRRLTLPVVEIMYMWNSFPMIGRNEKLLLQILGLIENALPEVSREKEIDERYVDDFCLVMLLKGVCMRYMGHPLQAEECFLEVFKFQEQILEDTYLLPFAAAEMGFLSMQQQQYSKAKEWLDQARNNYRDYLLESLVHFRIHSALKSLRSSGHLSPRSNPTTPSPTNSPFPSPLNTPTHGVMVNGFPFLNTSPGITKKVLHPPITNSGEEGIVGAE</sequence>
<dbReference type="AlphaFoldDB" id="A0A4D5RLA7"/>
<dbReference type="GeneID" id="8039127"/>
<dbReference type="SUPFAM" id="SSF48452">
    <property type="entry name" value="TPR-like"/>
    <property type="match status" value="1"/>
</dbReference>
<proteinExistence type="predicted"/>
<evidence type="ECO:0008006" key="3">
    <source>
        <dbReference type="Google" id="ProtNLM"/>
    </source>
</evidence>
<evidence type="ECO:0000256" key="1">
    <source>
        <dbReference type="SAM" id="MobiDB-lite"/>
    </source>
</evidence>
<dbReference type="OMA" id="GESHCHF"/>
<dbReference type="Gene3D" id="1.25.40.10">
    <property type="entry name" value="Tetratricopeptide repeat domain"/>
    <property type="match status" value="1"/>
</dbReference>
<dbReference type="PANTHER" id="PTHR31859">
    <property type="entry name" value="TETRATRICOPEPTIDE REPEAT PROTEIN 39 FAMILY MEMBER"/>
    <property type="match status" value="1"/>
</dbReference>
<accession>A0A4D5RLA7</accession>
<dbReference type="InterPro" id="IPR019412">
    <property type="entry name" value="IML2/TPR_39"/>
</dbReference>
<dbReference type="RefSeq" id="XP_029837188.2">
    <property type="nucleotide sequence ID" value="XM_029981328.3"/>
</dbReference>
<organism evidence="2">
    <name type="scientific">Ixodes scapularis</name>
    <name type="common">Black-legged tick</name>
    <name type="synonym">Deer tick</name>
    <dbReference type="NCBI Taxonomy" id="6945"/>
    <lineage>
        <taxon>Eukaryota</taxon>
        <taxon>Metazoa</taxon>
        <taxon>Ecdysozoa</taxon>
        <taxon>Arthropoda</taxon>
        <taxon>Chelicerata</taxon>
        <taxon>Arachnida</taxon>
        <taxon>Acari</taxon>
        <taxon>Parasitiformes</taxon>
        <taxon>Ixodida</taxon>
        <taxon>Ixodoidea</taxon>
        <taxon>Ixodidae</taxon>
        <taxon>Ixodinae</taxon>
        <taxon>Ixodes</taxon>
    </lineage>
</organism>
<dbReference type="Pfam" id="PF10300">
    <property type="entry name" value="Iml2-TPR_39"/>
    <property type="match status" value="1"/>
</dbReference>
<feature type="compositionally biased region" description="Pro residues" evidence="1">
    <location>
        <begin position="598"/>
        <end position="610"/>
    </location>
</feature>
<dbReference type="KEGG" id="isc:8039127"/>
<feature type="non-terminal residue" evidence="2">
    <location>
        <position position="652"/>
    </location>
</feature>
<dbReference type="OrthoDB" id="6421628at2759"/>
<dbReference type="VEuPathDB" id="VectorBase:ISCW012355"/>
<feature type="region of interest" description="Disordered" evidence="1">
    <location>
        <begin position="1"/>
        <end position="22"/>
    </location>
</feature>
<dbReference type="InterPro" id="IPR011990">
    <property type="entry name" value="TPR-like_helical_dom_sf"/>
</dbReference>